<dbReference type="EMBL" id="WBNJ01000150">
    <property type="protein sequence ID" value="NXD81179.1"/>
    <property type="molecule type" value="Genomic_DNA"/>
</dbReference>
<dbReference type="GO" id="GO:0016020">
    <property type="term" value="C:membrane"/>
    <property type="evidence" value="ECO:0007669"/>
    <property type="project" value="UniProtKB-SubCell"/>
</dbReference>
<dbReference type="PANTHER" id="PTHR17615:SF8">
    <property type="entry name" value="ENDOSOMAL TRANSMEMBRANE EPSIN INTERACTOR 1"/>
    <property type="match status" value="1"/>
</dbReference>
<evidence type="ECO:0000256" key="6">
    <source>
        <dbReference type="SAM" id="MobiDB-lite"/>
    </source>
</evidence>
<organism evidence="8 9">
    <name type="scientific">Halcyon senegalensis</name>
    <dbReference type="NCBI Taxonomy" id="342381"/>
    <lineage>
        <taxon>Eukaryota</taxon>
        <taxon>Metazoa</taxon>
        <taxon>Chordata</taxon>
        <taxon>Craniata</taxon>
        <taxon>Vertebrata</taxon>
        <taxon>Euteleostomi</taxon>
        <taxon>Archelosauria</taxon>
        <taxon>Archosauria</taxon>
        <taxon>Dinosauria</taxon>
        <taxon>Saurischia</taxon>
        <taxon>Theropoda</taxon>
        <taxon>Coelurosauria</taxon>
        <taxon>Aves</taxon>
        <taxon>Neognathae</taxon>
        <taxon>Neoaves</taxon>
        <taxon>Telluraves</taxon>
        <taxon>Coraciimorphae</taxon>
        <taxon>Coraciiformes</taxon>
        <taxon>Alcedinidae</taxon>
        <taxon>Halcyon</taxon>
    </lineage>
</organism>
<dbReference type="AlphaFoldDB" id="A0A851YXT9"/>
<dbReference type="PANTHER" id="PTHR17615">
    <property type="entry name" value="PROTEIN FAM189A"/>
    <property type="match status" value="1"/>
</dbReference>
<feature type="transmembrane region" description="Helical" evidence="7">
    <location>
        <begin position="50"/>
        <end position="69"/>
    </location>
</feature>
<evidence type="ECO:0000256" key="5">
    <source>
        <dbReference type="ARBA" id="ARBA00034309"/>
    </source>
</evidence>
<sequence length="500" mass="55563">PAALDPRADPLPARPLLFLGLLQIVLGCSAVALNFGALSLSSTPRLRNTCPFWAGFSVILAGILAIMTWKRPVTLLANLFVLISIICVLLNLAVFVLGCQGIQFVSSVSRCDLVDKDQDKICFCCEEFHTKCTAEEAVLKLYHMRLCSTAQLILKKIIFGLCVLNAITTTVCLVAAALCYLRVFATRRPCRDESHIEDQGDVSDPDVFVPPAPPPSYFEIFYSCTPQRSRRMLGSDVIPFPHIYGSRIKGIEVFCPLDPPPPYEAVQSRNSSEQRSDDFSFTFTIPDHSGEEIPEPASRVSLSSSNANQVPAGGVFWTASNPLQKRSKSDPEMHCRLRQGTALSWEAATQTEVKAQVCDITLQKSLRRRVLRGRPQSLVDCESYTDTKQLASWILEQSSCNMSPDIHELVENTKSFLKSDEKHTSEAITSATFLEQVVMAPVQQAYILPSRQHHRLLHLESCGDLSTFSPEEDDTAERRIQRAEHEPSHSLIGIVRETVL</sequence>
<name>A0A851YXT9_9AVES</name>
<dbReference type="InterPro" id="IPR007237">
    <property type="entry name" value="CD20-like"/>
</dbReference>
<accession>A0A851YXT9</accession>
<feature type="transmembrane region" description="Helical" evidence="7">
    <location>
        <begin position="158"/>
        <end position="183"/>
    </location>
</feature>
<keyword evidence="4 7" id="KW-0472">Membrane</keyword>
<feature type="non-terminal residue" evidence="8">
    <location>
        <position position="1"/>
    </location>
</feature>
<dbReference type="Pfam" id="PF04103">
    <property type="entry name" value="CD20"/>
    <property type="match status" value="1"/>
</dbReference>
<keyword evidence="2 7" id="KW-0812">Transmembrane</keyword>
<evidence type="ECO:0000256" key="7">
    <source>
        <dbReference type="SAM" id="Phobius"/>
    </source>
</evidence>
<dbReference type="OrthoDB" id="9945596at2759"/>
<evidence type="ECO:0000256" key="2">
    <source>
        <dbReference type="ARBA" id="ARBA00022692"/>
    </source>
</evidence>
<feature type="non-terminal residue" evidence="8">
    <location>
        <position position="500"/>
    </location>
</feature>
<feature type="transmembrane region" description="Helical" evidence="7">
    <location>
        <begin position="16"/>
        <end position="38"/>
    </location>
</feature>
<feature type="region of interest" description="Disordered" evidence="6">
    <location>
        <begin position="467"/>
        <end position="487"/>
    </location>
</feature>
<comment type="caution">
    <text evidence="8">The sequence shown here is derived from an EMBL/GenBank/DDBJ whole genome shotgun (WGS) entry which is preliminary data.</text>
</comment>
<evidence type="ECO:0000313" key="9">
    <source>
        <dbReference type="Proteomes" id="UP000648918"/>
    </source>
</evidence>
<reference evidence="8" key="1">
    <citation type="submission" date="2019-09" db="EMBL/GenBank/DDBJ databases">
        <title>Bird 10,000 Genomes (B10K) Project - Family phase.</title>
        <authorList>
            <person name="Zhang G."/>
        </authorList>
    </citation>
    <scope>NUCLEOTIDE SEQUENCE</scope>
    <source>
        <strain evidence="8">B10K-DU-024-03</strain>
        <tissue evidence="8">Muscle</tissue>
    </source>
</reference>
<evidence type="ECO:0000256" key="4">
    <source>
        <dbReference type="ARBA" id="ARBA00023136"/>
    </source>
</evidence>
<evidence type="ECO:0000256" key="1">
    <source>
        <dbReference type="ARBA" id="ARBA00004141"/>
    </source>
</evidence>
<keyword evidence="9" id="KW-1185">Reference proteome</keyword>
<keyword evidence="3 7" id="KW-1133">Transmembrane helix</keyword>
<comment type="similarity">
    <text evidence="5">Belongs to the ENTREP family.</text>
</comment>
<protein>
    <submittedName>
        <fullName evidence="8">F1892 protein</fullName>
    </submittedName>
</protein>
<evidence type="ECO:0000256" key="3">
    <source>
        <dbReference type="ARBA" id="ARBA00022989"/>
    </source>
</evidence>
<comment type="subcellular location">
    <subcellularLocation>
        <location evidence="1">Membrane</location>
        <topology evidence="1">Multi-pass membrane protein</topology>
    </subcellularLocation>
</comment>
<evidence type="ECO:0000313" key="8">
    <source>
        <dbReference type="EMBL" id="NXD81179.1"/>
    </source>
</evidence>
<dbReference type="Proteomes" id="UP000648918">
    <property type="component" value="Unassembled WGS sequence"/>
</dbReference>
<proteinExistence type="inferred from homology"/>
<gene>
    <name evidence="8" type="primary">Fam189a2</name>
    <name evidence="8" type="ORF">HALSEN_R08161</name>
</gene>
<dbReference type="InterPro" id="IPR030431">
    <property type="entry name" value="ENTREP1-3"/>
</dbReference>
<feature type="compositionally biased region" description="Basic and acidic residues" evidence="6">
    <location>
        <begin position="476"/>
        <end position="487"/>
    </location>
</feature>
<feature type="transmembrane region" description="Helical" evidence="7">
    <location>
        <begin position="75"/>
        <end position="97"/>
    </location>
</feature>